<name>A0ABR9LHD8_9PSEU</name>
<sequence>MAANGTAPETTLLGSIDDYLGPRARRFFGEGFKRAEHRITDVRIDGGAVSAMATVDYPADWSRKGDRDQRPHLSTVDVLVLGAWLAETQLAHTRGLTPAQRADAVLIRADIKAGTTPVEEELRGFRVTAAAPVATPTADGRVRSVIDCVIGTLTLRCEIDHEPGVPNTAPAEFGSPEEILGYEGLRLFAEGHRIRRQFVEGVSADVAGATAGANVRIEGPDVALLSASALTVDTFVVGLQLGQVLLYELDSVSRARSDTLWMRRTVLTCERPGEPRLPSGPVVFRLEKAKLLENSKGEVWRAADIVGEFQGIRLRCSVAHRLP</sequence>
<proteinExistence type="predicted"/>
<organism evidence="1 2">
    <name type="scientific">Amycolatopsis roodepoortensis</name>
    <dbReference type="NCBI Taxonomy" id="700274"/>
    <lineage>
        <taxon>Bacteria</taxon>
        <taxon>Bacillati</taxon>
        <taxon>Actinomycetota</taxon>
        <taxon>Actinomycetes</taxon>
        <taxon>Pseudonocardiales</taxon>
        <taxon>Pseudonocardiaceae</taxon>
        <taxon>Amycolatopsis</taxon>
    </lineage>
</organism>
<dbReference type="EMBL" id="JADBEJ010000005">
    <property type="protein sequence ID" value="MBE1580100.1"/>
    <property type="molecule type" value="Genomic_DNA"/>
</dbReference>
<dbReference type="Proteomes" id="UP000656548">
    <property type="component" value="Unassembled WGS sequence"/>
</dbReference>
<gene>
    <name evidence="1" type="ORF">H4W30_007160</name>
</gene>
<dbReference type="InterPro" id="IPR008799">
    <property type="entry name" value="Pseudomon_AvrD"/>
</dbReference>
<evidence type="ECO:0000313" key="1">
    <source>
        <dbReference type="EMBL" id="MBE1580100.1"/>
    </source>
</evidence>
<keyword evidence="2" id="KW-1185">Reference proteome</keyword>
<dbReference type="RefSeq" id="WP_192746513.1">
    <property type="nucleotide sequence ID" value="NZ_JADBEJ010000005.1"/>
</dbReference>
<protein>
    <recommendedName>
        <fullName evidence="3">Avirulence D protein (AvrD)</fullName>
    </recommendedName>
</protein>
<reference evidence="1 2" key="1">
    <citation type="submission" date="2020-10" db="EMBL/GenBank/DDBJ databases">
        <title>Sequencing the genomes of 1000 actinobacteria strains.</title>
        <authorList>
            <person name="Klenk H.-P."/>
        </authorList>
    </citation>
    <scope>NUCLEOTIDE SEQUENCE [LARGE SCALE GENOMIC DNA]</scope>
    <source>
        <strain evidence="1 2">DSM 46661</strain>
    </source>
</reference>
<evidence type="ECO:0008006" key="3">
    <source>
        <dbReference type="Google" id="ProtNLM"/>
    </source>
</evidence>
<dbReference type="Pfam" id="PF05655">
    <property type="entry name" value="AvrD"/>
    <property type="match status" value="1"/>
</dbReference>
<evidence type="ECO:0000313" key="2">
    <source>
        <dbReference type="Proteomes" id="UP000656548"/>
    </source>
</evidence>
<comment type="caution">
    <text evidence="1">The sequence shown here is derived from an EMBL/GenBank/DDBJ whole genome shotgun (WGS) entry which is preliminary data.</text>
</comment>
<accession>A0ABR9LHD8</accession>